<dbReference type="GO" id="GO:0006289">
    <property type="term" value="P:nucleotide-excision repair"/>
    <property type="evidence" value="ECO:0007669"/>
    <property type="project" value="TreeGrafter"/>
</dbReference>
<comment type="caution">
    <text evidence="3">The sequence shown here is derived from an EMBL/GenBank/DDBJ whole genome shotgun (WGS) entry which is preliminary data.</text>
</comment>
<name>A0AAD6M1X0_9ROSI</name>
<dbReference type="InterPro" id="IPR018973">
    <property type="entry name" value="MZB"/>
</dbReference>
<dbReference type="GO" id="GO:0043138">
    <property type="term" value="F:3'-5' DNA helicase activity"/>
    <property type="evidence" value="ECO:0007669"/>
    <property type="project" value="TreeGrafter"/>
</dbReference>
<dbReference type="PANTHER" id="PTHR47957">
    <property type="entry name" value="ATP-DEPENDENT HELICASE HRQ1"/>
    <property type="match status" value="1"/>
</dbReference>
<sequence>MAVTNGFVCLCPHFSFDLYLAFLFLVMFLRFHLAFGFLMIHDSFSYSCIFVFVFFVSLICIQAVWIPVPQSIKELVEEKQFSIRGGLRAASHALLNVVPLYLRCNSSDLAPECPNPHDSRYFPGRILVYDQHPGGTGVSMQTQPYFPGLLNAALELLTCCHCSGDTGCPNCVQSMVCHEYNEVIIHKDAAIMIIEDVLDAESFFGEANDSS</sequence>
<proteinExistence type="predicted"/>
<dbReference type="AlphaFoldDB" id="A0AAD6M1X0"/>
<gene>
    <name evidence="3" type="ORF">NC653_029224</name>
</gene>
<evidence type="ECO:0000313" key="4">
    <source>
        <dbReference type="Proteomes" id="UP001164929"/>
    </source>
</evidence>
<organism evidence="3 4">
    <name type="scientific">Populus alba x Populus x berolinensis</name>
    <dbReference type="NCBI Taxonomy" id="444605"/>
    <lineage>
        <taxon>Eukaryota</taxon>
        <taxon>Viridiplantae</taxon>
        <taxon>Streptophyta</taxon>
        <taxon>Embryophyta</taxon>
        <taxon>Tracheophyta</taxon>
        <taxon>Spermatophyta</taxon>
        <taxon>Magnoliopsida</taxon>
        <taxon>eudicotyledons</taxon>
        <taxon>Gunneridae</taxon>
        <taxon>Pentapetalae</taxon>
        <taxon>rosids</taxon>
        <taxon>fabids</taxon>
        <taxon>Malpighiales</taxon>
        <taxon>Salicaceae</taxon>
        <taxon>Saliceae</taxon>
        <taxon>Populus</taxon>
    </lineage>
</organism>
<accession>A0AAD6M1X0</accession>
<feature type="domain" description="MrfA-like Zn-binding" evidence="2">
    <location>
        <begin position="90"/>
        <end position="172"/>
    </location>
</feature>
<keyword evidence="1" id="KW-0472">Membrane</keyword>
<dbReference type="PANTHER" id="PTHR47957:SF3">
    <property type="entry name" value="ATP-DEPENDENT HELICASE HRQ1"/>
    <property type="match status" value="1"/>
</dbReference>
<feature type="transmembrane region" description="Helical" evidence="1">
    <location>
        <begin position="20"/>
        <end position="40"/>
    </location>
</feature>
<dbReference type="EMBL" id="JAQIZT010000012">
    <property type="protein sequence ID" value="KAJ6977250.1"/>
    <property type="molecule type" value="Genomic_DNA"/>
</dbReference>
<dbReference type="GO" id="GO:0036297">
    <property type="term" value="P:interstrand cross-link repair"/>
    <property type="evidence" value="ECO:0007669"/>
    <property type="project" value="TreeGrafter"/>
</dbReference>
<evidence type="ECO:0000259" key="2">
    <source>
        <dbReference type="Pfam" id="PF09369"/>
    </source>
</evidence>
<evidence type="ECO:0000313" key="3">
    <source>
        <dbReference type="EMBL" id="KAJ6977250.1"/>
    </source>
</evidence>
<keyword evidence="4" id="KW-1185">Reference proteome</keyword>
<protein>
    <recommendedName>
        <fullName evidence="2">MrfA-like Zn-binding domain-containing protein</fullName>
    </recommendedName>
</protein>
<keyword evidence="1" id="KW-0812">Transmembrane</keyword>
<feature type="transmembrane region" description="Helical" evidence="1">
    <location>
        <begin position="47"/>
        <end position="68"/>
    </location>
</feature>
<dbReference type="GO" id="GO:0005634">
    <property type="term" value="C:nucleus"/>
    <property type="evidence" value="ECO:0007669"/>
    <property type="project" value="TreeGrafter"/>
</dbReference>
<dbReference type="Pfam" id="PF09369">
    <property type="entry name" value="MZB"/>
    <property type="match status" value="1"/>
</dbReference>
<keyword evidence="1" id="KW-1133">Transmembrane helix</keyword>
<evidence type="ECO:0000256" key="1">
    <source>
        <dbReference type="SAM" id="Phobius"/>
    </source>
</evidence>
<dbReference type="Proteomes" id="UP001164929">
    <property type="component" value="Chromosome 12"/>
</dbReference>
<reference evidence="3" key="1">
    <citation type="journal article" date="2023" name="Mol. Ecol. Resour.">
        <title>Chromosome-level genome assembly of a triploid poplar Populus alba 'Berolinensis'.</title>
        <authorList>
            <person name="Chen S."/>
            <person name="Yu Y."/>
            <person name="Wang X."/>
            <person name="Wang S."/>
            <person name="Zhang T."/>
            <person name="Zhou Y."/>
            <person name="He R."/>
            <person name="Meng N."/>
            <person name="Wang Y."/>
            <person name="Liu W."/>
            <person name="Liu Z."/>
            <person name="Liu J."/>
            <person name="Guo Q."/>
            <person name="Huang H."/>
            <person name="Sederoff R.R."/>
            <person name="Wang G."/>
            <person name="Qu G."/>
            <person name="Chen S."/>
        </authorList>
    </citation>
    <scope>NUCLEOTIDE SEQUENCE</scope>
    <source>
        <strain evidence="3">SC-2020</strain>
    </source>
</reference>